<protein>
    <recommendedName>
        <fullName evidence="3">Cyclase</fullName>
    </recommendedName>
</protein>
<name>A0ABN2RGQ8_9MICO</name>
<dbReference type="EMBL" id="BAAAOG010000010">
    <property type="protein sequence ID" value="GAA1968850.1"/>
    <property type="molecule type" value="Genomic_DNA"/>
</dbReference>
<accession>A0ABN2RGQ8</accession>
<dbReference type="Pfam" id="PF04673">
    <property type="entry name" value="Cyclase_polyket"/>
    <property type="match status" value="1"/>
</dbReference>
<proteinExistence type="predicted"/>
<dbReference type="RefSeq" id="WP_344097113.1">
    <property type="nucleotide sequence ID" value="NZ_BAAAOG010000010.1"/>
</dbReference>
<reference evidence="1 2" key="1">
    <citation type="journal article" date="2019" name="Int. J. Syst. Evol. Microbiol.">
        <title>The Global Catalogue of Microorganisms (GCM) 10K type strain sequencing project: providing services to taxonomists for standard genome sequencing and annotation.</title>
        <authorList>
            <consortium name="The Broad Institute Genomics Platform"/>
            <consortium name="The Broad Institute Genome Sequencing Center for Infectious Disease"/>
            <person name="Wu L."/>
            <person name="Ma J."/>
        </authorList>
    </citation>
    <scope>NUCLEOTIDE SEQUENCE [LARGE SCALE GENOMIC DNA]</scope>
    <source>
        <strain evidence="1 2">JCM 14901</strain>
    </source>
</reference>
<organism evidence="1 2">
    <name type="scientific">Microbacterium deminutum</name>
    <dbReference type="NCBI Taxonomy" id="344164"/>
    <lineage>
        <taxon>Bacteria</taxon>
        <taxon>Bacillati</taxon>
        <taxon>Actinomycetota</taxon>
        <taxon>Actinomycetes</taxon>
        <taxon>Micrococcales</taxon>
        <taxon>Microbacteriaceae</taxon>
        <taxon>Microbacterium</taxon>
    </lineage>
</organism>
<comment type="caution">
    <text evidence="1">The sequence shown here is derived from an EMBL/GenBank/DDBJ whole genome shotgun (WGS) entry which is preliminary data.</text>
</comment>
<evidence type="ECO:0000313" key="1">
    <source>
        <dbReference type="EMBL" id="GAA1968850.1"/>
    </source>
</evidence>
<dbReference type="InterPro" id="IPR038474">
    <property type="entry name" value="Polyketide_synth_cyclase_sf"/>
</dbReference>
<keyword evidence="2" id="KW-1185">Reference proteome</keyword>
<dbReference type="InterPro" id="IPR011008">
    <property type="entry name" value="Dimeric_a/b-barrel"/>
</dbReference>
<evidence type="ECO:0008006" key="3">
    <source>
        <dbReference type="Google" id="ProtNLM"/>
    </source>
</evidence>
<dbReference type="Proteomes" id="UP001499933">
    <property type="component" value="Unassembled WGS sequence"/>
</dbReference>
<dbReference type="InterPro" id="IPR006765">
    <property type="entry name" value="Polyketide_synth_cyclase"/>
</dbReference>
<dbReference type="SUPFAM" id="SSF54909">
    <property type="entry name" value="Dimeric alpha+beta barrel"/>
    <property type="match status" value="1"/>
</dbReference>
<sequence>MQQIMIVAKMRADDAPAVAEIFTRSDATSMPQDIGVIGRSLYRFHGIYVHLIDFSRPASDAMRTAQKLPSFRAVSDDLRPYIGAYDPNWSSPLDAMADRFYHWTSPAPQG</sequence>
<gene>
    <name evidence="1" type="ORF">GCM10009776_34960</name>
</gene>
<evidence type="ECO:0000313" key="2">
    <source>
        <dbReference type="Proteomes" id="UP001499933"/>
    </source>
</evidence>
<dbReference type="Gene3D" id="3.30.70.1090">
    <property type="entry name" value="Dimeric alpha+beta barrel"/>
    <property type="match status" value="1"/>
</dbReference>